<dbReference type="OrthoDB" id="9993879at2759"/>
<evidence type="ECO:0000256" key="5">
    <source>
        <dbReference type="ARBA" id="ARBA00023136"/>
    </source>
</evidence>
<keyword evidence="8" id="KW-1185">Reference proteome</keyword>
<proteinExistence type="inferred from homology"/>
<feature type="transmembrane region" description="Helical" evidence="6">
    <location>
        <begin position="13"/>
        <end position="35"/>
    </location>
</feature>
<dbReference type="PANTHER" id="PTHR19282:SF544">
    <property type="entry name" value="TETRASPANIN"/>
    <property type="match status" value="1"/>
</dbReference>
<dbReference type="InterPro" id="IPR008952">
    <property type="entry name" value="Tetraspanin_EC2_sf"/>
</dbReference>
<feature type="transmembrane region" description="Helical" evidence="6">
    <location>
        <begin position="84"/>
        <end position="109"/>
    </location>
</feature>
<dbReference type="PIRSF" id="PIRSF002419">
    <property type="entry name" value="Tetraspanin"/>
    <property type="match status" value="1"/>
</dbReference>
<evidence type="ECO:0000256" key="3">
    <source>
        <dbReference type="ARBA" id="ARBA00022692"/>
    </source>
</evidence>
<dbReference type="InterPro" id="IPR000301">
    <property type="entry name" value="Tetraspanin_animals"/>
</dbReference>
<dbReference type="Proteomes" id="UP001153737">
    <property type="component" value="Chromosome 6"/>
</dbReference>
<dbReference type="Pfam" id="PF00335">
    <property type="entry name" value="Tetraspanin"/>
    <property type="match status" value="1"/>
</dbReference>
<dbReference type="Gene3D" id="1.10.1450.10">
    <property type="entry name" value="Tetraspanin"/>
    <property type="match status" value="1"/>
</dbReference>
<dbReference type="InterPro" id="IPR018499">
    <property type="entry name" value="Tetraspanin/Peripherin"/>
</dbReference>
<organism evidence="7 8">
    <name type="scientific">Phaedon cochleariae</name>
    <name type="common">Mustard beetle</name>
    <dbReference type="NCBI Taxonomy" id="80249"/>
    <lineage>
        <taxon>Eukaryota</taxon>
        <taxon>Metazoa</taxon>
        <taxon>Ecdysozoa</taxon>
        <taxon>Arthropoda</taxon>
        <taxon>Hexapoda</taxon>
        <taxon>Insecta</taxon>
        <taxon>Pterygota</taxon>
        <taxon>Neoptera</taxon>
        <taxon>Endopterygota</taxon>
        <taxon>Coleoptera</taxon>
        <taxon>Polyphaga</taxon>
        <taxon>Cucujiformia</taxon>
        <taxon>Chrysomeloidea</taxon>
        <taxon>Chrysomelidae</taxon>
        <taxon>Chrysomelinae</taxon>
        <taxon>Chrysomelini</taxon>
        <taxon>Phaedon</taxon>
    </lineage>
</organism>
<evidence type="ECO:0000256" key="2">
    <source>
        <dbReference type="ARBA" id="ARBA00006840"/>
    </source>
</evidence>
<evidence type="ECO:0000313" key="8">
    <source>
        <dbReference type="Proteomes" id="UP001153737"/>
    </source>
</evidence>
<reference evidence="7" key="1">
    <citation type="submission" date="2022-01" db="EMBL/GenBank/DDBJ databases">
        <authorList>
            <person name="King R."/>
        </authorList>
    </citation>
    <scope>NUCLEOTIDE SEQUENCE</scope>
</reference>
<name>A0A9N9X4P3_PHACE</name>
<evidence type="ECO:0000256" key="4">
    <source>
        <dbReference type="ARBA" id="ARBA00022989"/>
    </source>
</evidence>
<dbReference type="EMBL" id="OU896712">
    <property type="protein sequence ID" value="CAG9823073.1"/>
    <property type="molecule type" value="Genomic_DNA"/>
</dbReference>
<sequence length="267" mass="30289">MGSQCCGPKVIEIILYIFQVLLLITGVAICVLGSWNFMITFHFTRVLDNHVFTSTVYLFLVVGCLVILVFFLGCCAIPKRWTKLLFCYIILLVAIFLCEVLICILAFVYQGNIAEDMKVNFKETIVNSYKSDDSKTDSIDYIQENLHCCGSFGFYDWSANSWIHNETVKNLVPDSCCKTISFECGFRDHPSNINVEGCMEIIIKEIQMNFWLLFLITLGLSVTHVIGIVCGIMLFLKLESNKLDDNNYSPQGGSGKETLLPEREQFL</sequence>
<accession>A0A9N9X4P3</accession>
<dbReference type="AlphaFoldDB" id="A0A9N9X4P3"/>
<feature type="transmembrane region" description="Helical" evidence="6">
    <location>
        <begin position="55"/>
        <end position="77"/>
    </location>
</feature>
<comment type="subcellular location">
    <subcellularLocation>
        <location evidence="1 6">Membrane</location>
        <topology evidence="1 6">Multi-pass membrane protein</topology>
    </subcellularLocation>
</comment>
<dbReference type="PANTHER" id="PTHR19282">
    <property type="entry name" value="TETRASPANIN"/>
    <property type="match status" value="1"/>
</dbReference>
<keyword evidence="4 6" id="KW-1133">Transmembrane helix</keyword>
<dbReference type="SUPFAM" id="SSF48652">
    <property type="entry name" value="Tetraspanin"/>
    <property type="match status" value="1"/>
</dbReference>
<dbReference type="GO" id="GO:0005886">
    <property type="term" value="C:plasma membrane"/>
    <property type="evidence" value="ECO:0007669"/>
    <property type="project" value="TreeGrafter"/>
</dbReference>
<dbReference type="PRINTS" id="PR00259">
    <property type="entry name" value="TMFOUR"/>
</dbReference>
<evidence type="ECO:0000313" key="7">
    <source>
        <dbReference type="EMBL" id="CAG9823073.1"/>
    </source>
</evidence>
<keyword evidence="3 6" id="KW-0812">Transmembrane</keyword>
<comment type="similarity">
    <text evidence="2 6">Belongs to the tetraspanin (TM4SF) family.</text>
</comment>
<gene>
    <name evidence="7" type="ORF">PHAECO_LOCUS10545</name>
</gene>
<keyword evidence="5 6" id="KW-0472">Membrane</keyword>
<protein>
    <recommendedName>
        <fullName evidence="6">Tetraspanin</fullName>
    </recommendedName>
</protein>
<evidence type="ECO:0000256" key="6">
    <source>
        <dbReference type="RuleBase" id="RU361218"/>
    </source>
</evidence>
<feature type="transmembrane region" description="Helical" evidence="6">
    <location>
        <begin position="210"/>
        <end position="236"/>
    </location>
</feature>
<reference evidence="7" key="2">
    <citation type="submission" date="2022-10" db="EMBL/GenBank/DDBJ databases">
        <authorList>
            <consortium name="ENA_rothamsted_submissions"/>
            <consortium name="culmorum"/>
            <person name="King R."/>
        </authorList>
    </citation>
    <scope>NUCLEOTIDE SEQUENCE</scope>
</reference>
<evidence type="ECO:0000256" key="1">
    <source>
        <dbReference type="ARBA" id="ARBA00004141"/>
    </source>
</evidence>